<evidence type="ECO:0000313" key="8">
    <source>
        <dbReference type="EMBL" id="VFK25933.1"/>
    </source>
</evidence>
<dbReference type="InterPro" id="IPR010033">
    <property type="entry name" value="HAD_SF_ppase_IIIC"/>
</dbReference>
<comment type="cofactor">
    <cofactor evidence="1">
        <name>pantetheine 4'-phosphate</name>
        <dbReference type="ChEBI" id="CHEBI:47942"/>
    </cofactor>
</comment>
<feature type="region of interest" description="Disordered" evidence="4">
    <location>
        <begin position="1128"/>
        <end position="1152"/>
    </location>
</feature>
<dbReference type="NCBIfam" id="TIGR01686">
    <property type="entry name" value="FkbH"/>
    <property type="match status" value="1"/>
</dbReference>
<feature type="region of interest" description="Disordered" evidence="4">
    <location>
        <begin position="2501"/>
        <end position="2585"/>
    </location>
</feature>
<dbReference type="InterPro" id="IPR023214">
    <property type="entry name" value="HAD_sf"/>
</dbReference>
<organism evidence="8">
    <name type="scientific">Candidatus Kentrum sp. LPFa</name>
    <dbReference type="NCBI Taxonomy" id="2126335"/>
    <lineage>
        <taxon>Bacteria</taxon>
        <taxon>Pseudomonadati</taxon>
        <taxon>Pseudomonadota</taxon>
        <taxon>Gammaproteobacteria</taxon>
        <taxon>Candidatus Kentrum</taxon>
    </lineage>
</organism>
<dbReference type="Gene3D" id="2.30.38.10">
    <property type="entry name" value="Luciferase, Domain 3"/>
    <property type="match status" value="1"/>
</dbReference>
<dbReference type="InterPro" id="IPR045851">
    <property type="entry name" value="AMP-bd_C_sf"/>
</dbReference>
<evidence type="ECO:0000259" key="6">
    <source>
        <dbReference type="PROSITE" id="PS51819"/>
    </source>
</evidence>
<dbReference type="InterPro" id="IPR000873">
    <property type="entry name" value="AMP-dep_synth/lig_dom"/>
</dbReference>
<dbReference type="EMBL" id="CAADFP010000027">
    <property type="protein sequence ID" value="VFK25933.1"/>
    <property type="molecule type" value="Genomic_DNA"/>
</dbReference>
<dbReference type="Gene3D" id="3.30.300.30">
    <property type="match status" value="1"/>
</dbReference>
<dbReference type="NCBIfam" id="TIGR01681">
    <property type="entry name" value="HAD-SF-IIIC"/>
    <property type="match status" value="1"/>
</dbReference>
<gene>
    <name evidence="7" type="ORF">BECKLPF1236A_GA0070988_100816</name>
    <name evidence="8" type="ORF">BECKLPF1236C_GA0070990_1002718</name>
</gene>
<dbReference type="SUPFAM" id="SSF56801">
    <property type="entry name" value="Acetyl-CoA synthetase-like"/>
    <property type="match status" value="1"/>
</dbReference>
<evidence type="ECO:0000256" key="3">
    <source>
        <dbReference type="ARBA" id="ARBA00022553"/>
    </source>
</evidence>
<dbReference type="FunFam" id="1.10.1200.10:FF:000005">
    <property type="entry name" value="Nonribosomal peptide synthetase 1"/>
    <property type="match status" value="1"/>
</dbReference>
<evidence type="ECO:0000259" key="5">
    <source>
        <dbReference type="PROSITE" id="PS50075"/>
    </source>
</evidence>
<keyword evidence="3" id="KW-0597">Phosphoprotein</keyword>
<dbReference type="InterPro" id="IPR010071">
    <property type="entry name" value="AA_adenyl_dom"/>
</dbReference>
<dbReference type="Gene3D" id="2.40.10.220">
    <property type="entry name" value="predicted glycosyltransferase like domains"/>
    <property type="match status" value="1"/>
</dbReference>
<dbReference type="InterPro" id="IPR010037">
    <property type="entry name" value="FkbH_domain"/>
</dbReference>
<evidence type="ECO:0000313" key="7">
    <source>
        <dbReference type="EMBL" id="VFK13068.1"/>
    </source>
</evidence>
<dbReference type="InterPro" id="IPR016181">
    <property type="entry name" value="Acyl_CoA_acyltransferase"/>
</dbReference>
<dbReference type="Gene3D" id="3.40.630.30">
    <property type="match status" value="1"/>
</dbReference>
<dbReference type="PROSITE" id="PS50075">
    <property type="entry name" value="CARRIER"/>
    <property type="match status" value="1"/>
</dbReference>
<evidence type="ECO:0000256" key="2">
    <source>
        <dbReference type="ARBA" id="ARBA00022450"/>
    </source>
</evidence>
<dbReference type="NCBIfam" id="TIGR01733">
    <property type="entry name" value="AA-adenyl-dom"/>
    <property type="match status" value="1"/>
</dbReference>
<sequence>MKHYPLSSSQLDFWFDQILHPHMPLYNIGGYVRIDGPIDPDLFQQALDRVIRENDALRIILHEGKDLPTQTFAEDVSSGLDFHDFSRPENGPESAHESALAWMQREFEKPFPLYEKPLFRFALCKVADDRYYWLKAYHHIISDGWAISLIVQRVASAYNTLANEESSETREASLEPPSYRDFVENDKRYLGSERFSKAKDYWRNKYCELPEPLLIPHHAVKFQGQTIPSRRSTLRLSRDFYDRLVGLAEEHRVSVFHVILGAFYCYFTRTGQREDLTIGLLTLNRNTASFKKTVGMFTSTSPAWFRFGTDLSFVELIGKIRKELQGNYRHQRLPYREINRQGPHSHQALFNLTLSYAKHDYDADFNGGFARSIYLHHGFGQNALAVFVEEFHQQDDVNIYFDYNLGFFDTDEIEQFKARFEFLLGEVIHQPAIPIRALPIIPPAERDRRLTFHHNGFACQSIEAGIEYVKTIHDVTHVSDIVFDEQQDASVCLIETDNNVPMELVAGNRVASLLDRDTHLCHVCYEAPDLLAATDLLLAKGASVISEPKPAPLFGNRRVTFLHTPLGLVELLEGTLSASPEEFEQIPRKTLAIAATFTAEPLADALDFWMGELDLPFEVRFAPYNQVFQQLLDPTSMIAENQSGIDVLLVRLQDWGTSEAGSFSPDNVERNVRDFVAALKQAAMRGIWLVCLCPAPPETEHGHLYRQMEDLLASELEAMGNVYLIGSEEPSKTYPVARFDDPHGEELGHVPYTPAYFTALGTLIARRIHAMGRDPYKVIVLDCDNTLWHGVCAEDGLMGVHMSAPYLALQRFMIAQQQAGKLLCLCSKNREADALAVLDQRADMLIKREHLVAWRIDWRPKSDNIKSLAEELNLGLSSFIFVDDSPVECAEVRAHCPDVTTIHLPADTNRWAGFLEHVWAFDNTGATLEDRQRTRYYQQERQRERLHRAAPTFRDFLASLELEIEISTTIPAMVPAQLGRVAQLTQRTNQFNCTTVRRAEAEIQQLCESGPLECLMVTVKDRFGDYGLVGVMLFEPIADAIRVDTFLLSCRAMGRGVEHRMLARLGEIARERGCDTVEISYVPTEKNQPALDFLEAIGGQFKQSAPRGWLFRLPAESVYGLIYSLEETPASPEGSSVRSRETHETRTQSQSAPFQRIATELYDAERILERIRSRTKRAPDASEDYVAPRTPEEELLAGIWADVLNLDRVGIHDNFFRLGGHSLLGTQVMSRIRDAFAAELPLHTLFELPTIAQLAPRLPAAPRAATPPLIPPVDRAGPLPLSFAQQRLWFLDRLEGKSATYNIVAAARLDGDLDLQALENSLRALVARHESLRTVFLTVDGAPVARIVDEPWELAVSDLRALPSPERESALQRLLKREALHAFDLATGPLFRARLIRLGETAHILQVNLHHIIADGWSMGVFVREWRVFYEAAVGWAKERSDVPIGEPMSMMMGTAPDSSASTTNAPKGAFAHPTSLPPLPIQYVDFANWQRQWLTGDVLDGQLTYWKRQLAGAPALLELPTDHPRPPVQRYRGASLNFSLPNELTTRLNQLSQQTGSTLFMTLWSAFAVLLARYSGQDDIVIGSPIANRTHSQTESLIGFFVNTLVLRLDLSGNPSFAALQEQASKTALDAYAHQDVPFEHLVEILQPPRNLSHAPFFQVMFVLQNAPLPDLELPGLKLSLLEQGSVTAKFDLTLEITETDSGLVGRLEYNTDLFDRATMERMTGHLKTLLAGIVENPQMPIHELPLLTEAERRQLLEWNDTAVDYPQDKCIHELFEEQVAKTPNAVAVVFQDKQLTYRELNIQANQLARHLQTLGVGPEVLVGICIERSLEMVIGLLGILKAGGAYVPLDPDYPAERLAFMAQDAGLKVLLCHGATRGRLPECAARVLELDIEAAAIAGENSDNPGRLVEPDNLAYVIYTSGSTGKPKGVMIEHSNVINFLCSMRRKPRFSNRDILLSVTTLSFDISGLELFLPIIFGGRLVVTGKTDAKDGGALTLLLDKHRVTFLQATPATWRLLEAEKWRHCSFLKALCGGEALPGDLADSLSRNVSALWNMYGPTETTIWSLIKRIRSEEAVTIGRPIANTRIYILDAGLHPLPIGIPGELHIGGAGLARGYLNRPELTAEKFIPNPFSDDPDSRLYKTGDLCRYLPDGNIEYLGRMDNQVKIRGFRIKLGEIEAALTQHSDVQEAVVVAREDKSLEDEPGEKRLVAFVASDLVPTRIPFESDCRLEYDGQTIPLQTEDICTAGALLAGEASIEKGQSVRLRVRLPGETERRWLQGRVAYSRDATTGIDFRLTPEEQMLMDRGVIHELEEKGFIGFLQYSLRDKLRLFLQEKLPDYMIPSDFVLLISLPLTPNGKVDRRRLVRAPHQGPATTGKGLHRPPDGGGRNLGEHLGRGVGDRTGGYPRQFLRSRRSFPVGGQFAREGRTAIRHTPAPVGPLPGGDDCGNGLAAWRCGGRRGKCREEPRRHNRPLAASGGHSNGQRRRRTLLLPARCRGQRALSPYTRPRPGRSALLRPPGGGIGRRDRTGHPHGRHRRALYPGDQNRAAPRPLPPGRTLLRGLGGTGDGRAATDGGRGGSAARHLRHHCAFPPAHRRRLE</sequence>
<dbReference type="GO" id="GO:0044550">
    <property type="term" value="P:secondary metabolite biosynthetic process"/>
    <property type="evidence" value="ECO:0007669"/>
    <property type="project" value="TreeGrafter"/>
</dbReference>
<name>A0A450X9J2_9GAMM</name>
<dbReference type="CDD" id="cd19531">
    <property type="entry name" value="LCL_NRPS-like"/>
    <property type="match status" value="1"/>
</dbReference>
<dbReference type="Gene3D" id="3.10.180.10">
    <property type="entry name" value="2,3-Dihydroxybiphenyl 1,2-Dioxygenase, domain 1"/>
    <property type="match status" value="1"/>
</dbReference>
<dbReference type="InterPro" id="IPR036412">
    <property type="entry name" value="HAD-like_sf"/>
</dbReference>
<dbReference type="InterPro" id="IPR023213">
    <property type="entry name" value="CAT-like_dom_sf"/>
</dbReference>
<evidence type="ECO:0000256" key="4">
    <source>
        <dbReference type="SAM" id="MobiDB-lite"/>
    </source>
</evidence>
<dbReference type="Gene3D" id="3.40.50.1110">
    <property type="entry name" value="SGNH hydrolase"/>
    <property type="match status" value="1"/>
</dbReference>
<feature type="region of interest" description="Disordered" evidence="4">
    <location>
        <begin position="2372"/>
        <end position="2410"/>
    </location>
</feature>
<dbReference type="GO" id="GO:0043041">
    <property type="term" value="P:amino acid activation for nonribosomal peptide biosynthetic process"/>
    <property type="evidence" value="ECO:0007669"/>
    <property type="project" value="TreeGrafter"/>
</dbReference>
<dbReference type="PROSITE" id="PS51819">
    <property type="entry name" value="VOC"/>
    <property type="match status" value="1"/>
</dbReference>
<dbReference type="SUPFAM" id="SSF54593">
    <property type="entry name" value="Glyoxalase/Bleomycin resistance protein/Dihydroxybiphenyl dioxygenase"/>
    <property type="match status" value="1"/>
</dbReference>
<dbReference type="Gene3D" id="3.40.50.1000">
    <property type="entry name" value="HAD superfamily/HAD-like"/>
    <property type="match status" value="1"/>
</dbReference>
<dbReference type="FunFam" id="3.40.50.980:FF:000001">
    <property type="entry name" value="Non-ribosomal peptide synthetase"/>
    <property type="match status" value="1"/>
</dbReference>
<feature type="compositionally biased region" description="Basic and acidic residues" evidence="4">
    <location>
        <begin position="2393"/>
        <end position="2402"/>
    </location>
</feature>
<dbReference type="InterPro" id="IPR009875">
    <property type="entry name" value="PilZ_domain"/>
</dbReference>
<dbReference type="InterPro" id="IPR020845">
    <property type="entry name" value="AMP-binding_CS"/>
</dbReference>
<dbReference type="Pfam" id="PF00668">
    <property type="entry name" value="Condensation"/>
    <property type="match status" value="3"/>
</dbReference>
<dbReference type="GO" id="GO:0031177">
    <property type="term" value="F:phosphopantetheine binding"/>
    <property type="evidence" value="ECO:0007669"/>
    <property type="project" value="TreeGrafter"/>
</dbReference>
<dbReference type="InterPro" id="IPR029068">
    <property type="entry name" value="Glyas_Bleomycin-R_OHBP_Dase"/>
</dbReference>
<dbReference type="CDD" id="cd12116">
    <property type="entry name" value="A_NRPS_Ta1_like"/>
    <property type="match status" value="1"/>
</dbReference>
<dbReference type="Pfam" id="PF07238">
    <property type="entry name" value="PilZ"/>
    <property type="match status" value="1"/>
</dbReference>
<dbReference type="GO" id="GO:0035438">
    <property type="term" value="F:cyclic-di-GMP binding"/>
    <property type="evidence" value="ECO:0007669"/>
    <property type="project" value="InterPro"/>
</dbReference>
<feature type="region of interest" description="Disordered" evidence="4">
    <location>
        <begin position="2462"/>
        <end position="2489"/>
    </location>
</feature>
<dbReference type="PROSITE" id="PS00455">
    <property type="entry name" value="AMP_BINDING"/>
    <property type="match status" value="1"/>
</dbReference>
<dbReference type="Pfam" id="PF13669">
    <property type="entry name" value="Glyoxalase_4"/>
    <property type="match status" value="1"/>
</dbReference>
<dbReference type="Pfam" id="PF00501">
    <property type="entry name" value="AMP-binding"/>
    <property type="match status" value="1"/>
</dbReference>
<accession>A0A450X9J2</accession>
<dbReference type="InterPro" id="IPR037523">
    <property type="entry name" value="VOC_core"/>
</dbReference>
<dbReference type="FunFam" id="2.30.38.10:FF:000001">
    <property type="entry name" value="Non-ribosomal peptide synthetase PvdI"/>
    <property type="match status" value="1"/>
</dbReference>
<dbReference type="InterPro" id="IPR036514">
    <property type="entry name" value="SGNH_hydro_sf"/>
</dbReference>
<evidence type="ECO:0000256" key="1">
    <source>
        <dbReference type="ARBA" id="ARBA00001957"/>
    </source>
</evidence>
<dbReference type="InterPro" id="IPR001242">
    <property type="entry name" value="Condensation_dom"/>
</dbReference>
<keyword evidence="2" id="KW-0596">Phosphopantetheine</keyword>
<dbReference type="Gene3D" id="1.10.1200.10">
    <property type="entry name" value="ACP-like"/>
    <property type="match status" value="1"/>
</dbReference>
<dbReference type="Gene3D" id="3.40.50.980">
    <property type="match status" value="2"/>
</dbReference>
<protein>
    <submittedName>
        <fullName evidence="8">HAD-superfamily phosphatase, subfamily IIIC/FkbH-like domain-containing protein/amino acid adenylation domain-containing protein</fullName>
    </submittedName>
</protein>
<dbReference type="Gene3D" id="3.30.559.10">
    <property type="entry name" value="Chloramphenicol acetyltransferase-like domain"/>
    <property type="match status" value="2"/>
</dbReference>
<dbReference type="PANTHER" id="PTHR45527:SF1">
    <property type="entry name" value="FATTY ACID SYNTHASE"/>
    <property type="match status" value="1"/>
</dbReference>
<dbReference type="InterPro" id="IPR009081">
    <property type="entry name" value="PP-bd_ACP"/>
</dbReference>
<dbReference type="Gene3D" id="3.30.559.30">
    <property type="entry name" value="Nonribosomal peptide synthetase, condensation domain"/>
    <property type="match status" value="2"/>
</dbReference>
<proteinExistence type="predicted"/>
<dbReference type="SUPFAM" id="SSF56784">
    <property type="entry name" value="HAD-like"/>
    <property type="match status" value="1"/>
</dbReference>
<dbReference type="SUPFAM" id="SSF55729">
    <property type="entry name" value="Acyl-CoA N-acyltransferases (Nat)"/>
    <property type="match status" value="1"/>
</dbReference>
<dbReference type="InterPro" id="IPR036736">
    <property type="entry name" value="ACP-like_sf"/>
</dbReference>
<dbReference type="PANTHER" id="PTHR45527">
    <property type="entry name" value="NONRIBOSOMAL PEPTIDE SYNTHETASE"/>
    <property type="match status" value="1"/>
</dbReference>
<dbReference type="GO" id="GO:0016788">
    <property type="term" value="F:hydrolase activity, acting on ester bonds"/>
    <property type="evidence" value="ECO:0007669"/>
    <property type="project" value="UniProtKB-ARBA"/>
</dbReference>
<dbReference type="SUPFAM" id="SSF52777">
    <property type="entry name" value="CoA-dependent acyltransferases"/>
    <property type="match status" value="4"/>
</dbReference>
<dbReference type="SUPFAM" id="SSF141371">
    <property type="entry name" value="PilZ domain-like"/>
    <property type="match status" value="1"/>
</dbReference>
<dbReference type="SUPFAM" id="SSF47336">
    <property type="entry name" value="ACP-like"/>
    <property type="match status" value="1"/>
</dbReference>
<dbReference type="GO" id="GO:0005829">
    <property type="term" value="C:cytosol"/>
    <property type="evidence" value="ECO:0007669"/>
    <property type="project" value="TreeGrafter"/>
</dbReference>
<feature type="domain" description="VOC" evidence="6">
    <location>
        <begin position="451"/>
        <end position="574"/>
    </location>
</feature>
<dbReference type="Pfam" id="PF00550">
    <property type="entry name" value="PP-binding"/>
    <property type="match status" value="1"/>
</dbReference>
<dbReference type="EMBL" id="CAADFM010000081">
    <property type="protein sequence ID" value="VFK13068.1"/>
    <property type="molecule type" value="Genomic_DNA"/>
</dbReference>
<reference evidence="8" key="1">
    <citation type="submission" date="2019-02" db="EMBL/GenBank/DDBJ databases">
        <authorList>
            <person name="Gruber-Vodicka R. H."/>
            <person name="Seah K. B. B."/>
        </authorList>
    </citation>
    <scope>NUCLEOTIDE SEQUENCE</scope>
    <source>
        <strain evidence="7">BECK_S312</strain>
        <strain evidence="8">BECK_S426</strain>
    </source>
</reference>
<feature type="domain" description="Carrier" evidence="5">
    <location>
        <begin position="1187"/>
        <end position="1262"/>
    </location>
</feature>
<dbReference type="FunFam" id="3.40.50.12780:FF:000012">
    <property type="entry name" value="Non-ribosomal peptide synthetase"/>
    <property type="match status" value="1"/>
</dbReference>